<evidence type="ECO:0000313" key="2">
    <source>
        <dbReference type="EMBL" id="PHJ18089.1"/>
    </source>
</evidence>
<organism evidence="2 3">
    <name type="scientific">Cystoisospora suis</name>
    <dbReference type="NCBI Taxonomy" id="483139"/>
    <lineage>
        <taxon>Eukaryota</taxon>
        <taxon>Sar</taxon>
        <taxon>Alveolata</taxon>
        <taxon>Apicomplexa</taxon>
        <taxon>Conoidasida</taxon>
        <taxon>Coccidia</taxon>
        <taxon>Eucoccidiorida</taxon>
        <taxon>Eimeriorina</taxon>
        <taxon>Sarcocystidae</taxon>
        <taxon>Cystoisospora</taxon>
    </lineage>
</organism>
<reference evidence="2 3" key="1">
    <citation type="journal article" date="2017" name="Int. J. Parasitol.">
        <title>The genome of the protozoan parasite Cystoisospora suis and a reverse vaccinology approach to identify vaccine candidates.</title>
        <authorList>
            <person name="Palmieri N."/>
            <person name="Shrestha A."/>
            <person name="Ruttkowski B."/>
            <person name="Beck T."/>
            <person name="Vogl C."/>
            <person name="Tomley F."/>
            <person name="Blake D.P."/>
            <person name="Joachim A."/>
        </authorList>
    </citation>
    <scope>NUCLEOTIDE SEQUENCE [LARGE SCALE GENOMIC DNA]</scope>
    <source>
        <strain evidence="2 3">Wien I</strain>
    </source>
</reference>
<evidence type="ECO:0000313" key="3">
    <source>
        <dbReference type="Proteomes" id="UP000221165"/>
    </source>
</evidence>
<sequence length="163" mass="18276">DSSFQASPESLTTPQLISLIHSISLHSLLSTEADASLVSSYIRNLDLRLRPDLLHAENTLRLSEAASVISKMKDSYSDWIRSEFFISSWPVFEAVLSTYQHHHSPEKEETETRGLNSETGSAKKEDQEKDERSASVRLPRNHVELRTLLNLAASLKSLQCGDP</sequence>
<dbReference type="RefSeq" id="XP_067919799.1">
    <property type="nucleotide sequence ID" value="XM_068068225.1"/>
</dbReference>
<keyword evidence="3" id="KW-1185">Reference proteome</keyword>
<dbReference type="Proteomes" id="UP000221165">
    <property type="component" value="Unassembled WGS sequence"/>
</dbReference>
<proteinExistence type="predicted"/>
<dbReference type="VEuPathDB" id="ToxoDB:CSUI_008086"/>
<accession>A0A2C6KLU2</accession>
<dbReference type="GeneID" id="94431436"/>
<feature type="compositionally biased region" description="Basic and acidic residues" evidence="1">
    <location>
        <begin position="121"/>
        <end position="134"/>
    </location>
</feature>
<protein>
    <submittedName>
        <fullName evidence="2">Uncharacterized protein</fullName>
    </submittedName>
</protein>
<name>A0A2C6KLU2_9APIC</name>
<evidence type="ECO:0000256" key="1">
    <source>
        <dbReference type="SAM" id="MobiDB-lite"/>
    </source>
</evidence>
<gene>
    <name evidence="2" type="ORF">CSUI_008086</name>
</gene>
<feature type="non-terminal residue" evidence="2">
    <location>
        <position position="1"/>
    </location>
</feature>
<comment type="caution">
    <text evidence="2">The sequence shown here is derived from an EMBL/GenBank/DDBJ whole genome shotgun (WGS) entry which is preliminary data.</text>
</comment>
<dbReference type="AlphaFoldDB" id="A0A2C6KLU2"/>
<feature type="non-terminal residue" evidence="2">
    <location>
        <position position="163"/>
    </location>
</feature>
<feature type="compositionally biased region" description="Basic and acidic residues" evidence="1">
    <location>
        <begin position="103"/>
        <end position="112"/>
    </location>
</feature>
<feature type="region of interest" description="Disordered" evidence="1">
    <location>
        <begin position="103"/>
        <end position="138"/>
    </location>
</feature>
<dbReference type="EMBL" id="MIGC01004425">
    <property type="protein sequence ID" value="PHJ18089.1"/>
    <property type="molecule type" value="Genomic_DNA"/>
</dbReference>